<evidence type="ECO:0000313" key="4">
    <source>
        <dbReference type="EMBL" id="RAI41993.1"/>
    </source>
</evidence>
<evidence type="ECO:0000259" key="3">
    <source>
        <dbReference type="Pfam" id="PF06791"/>
    </source>
</evidence>
<feature type="domain" description="Bacteriophage tail tape measure N-terminal" evidence="3">
    <location>
        <begin position="110"/>
        <end position="316"/>
    </location>
</feature>
<comment type="caution">
    <text evidence="4">The sequence shown here is derived from an EMBL/GenBank/DDBJ whole genome shotgun (WGS) entry which is preliminary data.</text>
</comment>
<dbReference type="RefSeq" id="WP_111355260.1">
    <property type="nucleotide sequence ID" value="NZ_NHSK01000074.1"/>
</dbReference>
<organism evidence="4 5">
    <name type="scientific">Rhodoplanes elegans</name>
    <dbReference type="NCBI Taxonomy" id="29408"/>
    <lineage>
        <taxon>Bacteria</taxon>
        <taxon>Pseudomonadati</taxon>
        <taxon>Pseudomonadota</taxon>
        <taxon>Alphaproteobacteria</taxon>
        <taxon>Hyphomicrobiales</taxon>
        <taxon>Nitrobacteraceae</taxon>
        <taxon>Rhodoplanes</taxon>
    </lineage>
</organism>
<dbReference type="Pfam" id="PF06791">
    <property type="entry name" value="TMP_2"/>
    <property type="match status" value="1"/>
</dbReference>
<feature type="region of interest" description="Disordered" evidence="2">
    <location>
        <begin position="899"/>
        <end position="927"/>
    </location>
</feature>
<evidence type="ECO:0000256" key="2">
    <source>
        <dbReference type="SAM" id="MobiDB-lite"/>
    </source>
</evidence>
<dbReference type="Proteomes" id="UP000248863">
    <property type="component" value="Unassembled WGS sequence"/>
</dbReference>
<name>A0A327KWF3_9BRAD</name>
<protein>
    <recommendedName>
        <fullName evidence="3">Bacteriophage tail tape measure N-terminal domain-containing protein</fullName>
    </recommendedName>
</protein>
<dbReference type="InterPro" id="IPR009628">
    <property type="entry name" value="Phage_tape_measure_N"/>
</dbReference>
<dbReference type="EMBL" id="NPEU01000006">
    <property type="protein sequence ID" value="RAI41993.1"/>
    <property type="molecule type" value="Genomic_DNA"/>
</dbReference>
<evidence type="ECO:0000313" key="5">
    <source>
        <dbReference type="Proteomes" id="UP000248863"/>
    </source>
</evidence>
<proteinExistence type="predicted"/>
<reference evidence="4 5" key="1">
    <citation type="submission" date="2017-07" db="EMBL/GenBank/DDBJ databases">
        <title>Draft Genome Sequences of Select Purple Nonsulfur Bacteria.</title>
        <authorList>
            <person name="Lasarre B."/>
            <person name="Mckinlay J.B."/>
        </authorList>
    </citation>
    <scope>NUCLEOTIDE SEQUENCE [LARGE SCALE GENOMIC DNA]</scope>
    <source>
        <strain evidence="4 5">DSM 11907</strain>
    </source>
</reference>
<dbReference type="OrthoDB" id="8448547at2"/>
<keyword evidence="1" id="KW-0175">Coiled coil</keyword>
<feature type="coiled-coil region" evidence="1">
    <location>
        <begin position="416"/>
        <end position="483"/>
    </location>
</feature>
<accession>A0A327KWF3</accession>
<keyword evidence="5" id="KW-1185">Reference proteome</keyword>
<sequence length="927" mass="98320">MELNAVRTLRVVGRSEGVDRVASDLRDVADAQQAVAVSSDTMTRRQTSAARSFAAMNAQVDPAVKAQQAFERAQRIADRALQQAVITQNEHARVMEQARRRYLDIVPANENLARSTGLAAHEMTNLGRQTADVFTMLAMGQSPFMTLVSQGPQVIDIFKSTKGSMAGFGQQIAALVTPARFAAGAVLAIGTAAAMAAMQYADAQREMKMALLGAGSASGATVSELNDIATTRSGLTGYSISEARALATELVKTGKIGSAAIGEIVSIGHGLEKFLGVSGPEAAKMMAESFADPVKGAQSLNERIGFLDAKTLHYIQTLTEQGDRQRAIATLTDALRPKIEAAEASTSKWARAWNAVANAAPDAYDAMGRGVDRIVSGPSTQEQISLKTIEMLDVQRRAMEMARNPASSFFMSKDPAAGAQARVAQLQAEIDALLKVAEAERKASEESQSRARSLSVQPIISALTQEVQQREELENKIKALATAMADPRFAEFTKNIDQAALAMQRAQGAVDTLLSPMERVAAQTRLGIDTANARGPNAQANIAARQKALELAGQELTTAERAAQIEGARLVSLEQSNRAIADAVNARTLSAQQSVETARLELDLVGKSAAEQEKMRGALQIRHQLEQEALQTYGNRDAYDKAHLASLLRQNEATAEYKRQTAVAQINDQIRFDRETAFLSSEDVQIAQQLKSIYPDVAAALNSSEAAAIRFNNSMKSIGDAGREAFGSIAQAMADGKITADEFSSVLTSLQSRLIQMAANKVWDGIFGTAAGAATGGAAGGGMFSWISGLFGSANGNVFAGGNIIPFERGGIVDRMQYFPLANGGIASIAEGNKPEVVMPLRRTPDGRMGVAATGVGGGGSTNFTFNVVNNSSAQVRVEEESDGRGGRKPRIVIDEMVAGSMRPGGAGNRSVLGALGARQRPRRMGA</sequence>
<evidence type="ECO:0000256" key="1">
    <source>
        <dbReference type="SAM" id="Coils"/>
    </source>
</evidence>
<dbReference type="AlphaFoldDB" id="A0A327KWF3"/>
<gene>
    <name evidence="4" type="ORF">CH338_01440</name>
</gene>